<keyword evidence="1" id="KW-0812">Transmembrane</keyword>
<evidence type="ECO:0000256" key="1">
    <source>
        <dbReference type="SAM" id="Phobius"/>
    </source>
</evidence>
<proteinExistence type="predicted"/>
<keyword evidence="1" id="KW-1133">Transmembrane helix</keyword>
<dbReference type="VEuPathDB" id="FungiDB:SPRG_04427"/>
<evidence type="ECO:0000313" key="3">
    <source>
        <dbReference type="Proteomes" id="UP000030745"/>
    </source>
</evidence>
<keyword evidence="1" id="KW-0472">Membrane</keyword>
<dbReference type="NCBIfam" id="TIGR01571">
    <property type="entry name" value="A_thal_Cys_rich"/>
    <property type="match status" value="1"/>
</dbReference>
<dbReference type="STRING" id="695850.A0A067CVG3"/>
<dbReference type="OMA" id="LCATTMS"/>
<evidence type="ECO:0000313" key="2">
    <source>
        <dbReference type="EMBL" id="KDO30526.1"/>
    </source>
</evidence>
<gene>
    <name evidence="2" type="ORF">SPRG_04427</name>
</gene>
<feature type="transmembrane region" description="Helical" evidence="1">
    <location>
        <begin position="145"/>
        <end position="164"/>
    </location>
</feature>
<dbReference type="EMBL" id="KK583201">
    <property type="protein sequence ID" value="KDO30526.1"/>
    <property type="molecule type" value="Genomic_DNA"/>
</dbReference>
<dbReference type="OrthoDB" id="1045822at2759"/>
<dbReference type="KEGG" id="spar:SPRG_04427"/>
<accession>A0A067CVG3</accession>
<name>A0A067CVG3_SAPPC</name>
<organism evidence="2 3">
    <name type="scientific">Saprolegnia parasitica (strain CBS 223.65)</name>
    <dbReference type="NCBI Taxonomy" id="695850"/>
    <lineage>
        <taxon>Eukaryota</taxon>
        <taxon>Sar</taxon>
        <taxon>Stramenopiles</taxon>
        <taxon>Oomycota</taxon>
        <taxon>Saprolegniomycetes</taxon>
        <taxon>Saprolegniales</taxon>
        <taxon>Saprolegniaceae</taxon>
        <taxon>Saprolegnia</taxon>
    </lineage>
</organism>
<dbReference type="GeneID" id="24126870"/>
<protein>
    <recommendedName>
        <fullName evidence="4">PLAC8 family protein</fullName>
    </recommendedName>
</protein>
<sequence>MSITESTKPADATPVDATPVAANYYDKDVAFAAPAPQVVIVQPTVVMQAAPVDHNGLVVGRWKADICGCFTDLVPNCCMAYWCPCVSLAQIVHRVGLYTYTNALIVLAVIFGGSYVTTGFSGYFRDTSCTYYSGGLTLCATTMSFWGYISSVCAIVSVAIIMLARMKIRGMFQIPGNACEDCLCAFFCSCCSVAQMATQTDSYTPNDCNFGPKETLRGYVLA</sequence>
<keyword evidence="3" id="KW-1185">Reference proteome</keyword>
<dbReference type="RefSeq" id="XP_012198741.1">
    <property type="nucleotide sequence ID" value="XM_012343351.1"/>
</dbReference>
<dbReference type="InterPro" id="IPR006461">
    <property type="entry name" value="PLAC_motif_containing"/>
</dbReference>
<dbReference type="Proteomes" id="UP000030745">
    <property type="component" value="Unassembled WGS sequence"/>
</dbReference>
<dbReference type="PANTHER" id="PTHR15907">
    <property type="entry name" value="DUF614 FAMILY PROTEIN-RELATED"/>
    <property type="match status" value="1"/>
</dbReference>
<feature type="transmembrane region" description="Helical" evidence="1">
    <location>
        <begin position="103"/>
        <end position="125"/>
    </location>
</feature>
<reference evidence="2 3" key="1">
    <citation type="journal article" date="2013" name="PLoS Genet.">
        <title>Distinctive expansion of potential virulence genes in the genome of the oomycete fish pathogen Saprolegnia parasitica.</title>
        <authorList>
            <person name="Jiang R.H."/>
            <person name="de Bruijn I."/>
            <person name="Haas B.J."/>
            <person name="Belmonte R."/>
            <person name="Lobach L."/>
            <person name="Christie J."/>
            <person name="van den Ackerveken G."/>
            <person name="Bottin A."/>
            <person name="Bulone V."/>
            <person name="Diaz-Moreno S.M."/>
            <person name="Dumas B."/>
            <person name="Fan L."/>
            <person name="Gaulin E."/>
            <person name="Govers F."/>
            <person name="Grenville-Briggs L.J."/>
            <person name="Horner N.R."/>
            <person name="Levin J.Z."/>
            <person name="Mammella M."/>
            <person name="Meijer H.J."/>
            <person name="Morris P."/>
            <person name="Nusbaum C."/>
            <person name="Oome S."/>
            <person name="Phillips A.J."/>
            <person name="van Rooyen D."/>
            <person name="Rzeszutek E."/>
            <person name="Saraiva M."/>
            <person name="Secombes C.J."/>
            <person name="Seidl M.F."/>
            <person name="Snel B."/>
            <person name="Stassen J.H."/>
            <person name="Sykes S."/>
            <person name="Tripathy S."/>
            <person name="van den Berg H."/>
            <person name="Vega-Arreguin J.C."/>
            <person name="Wawra S."/>
            <person name="Young S.K."/>
            <person name="Zeng Q."/>
            <person name="Dieguez-Uribeondo J."/>
            <person name="Russ C."/>
            <person name="Tyler B.M."/>
            <person name="van West P."/>
        </authorList>
    </citation>
    <scope>NUCLEOTIDE SEQUENCE [LARGE SCALE GENOMIC DNA]</scope>
    <source>
        <strain evidence="2 3">CBS 223.65</strain>
    </source>
</reference>
<dbReference type="AlphaFoldDB" id="A0A067CVG3"/>
<dbReference type="Pfam" id="PF04749">
    <property type="entry name" value="PLAC8"/>
    <property type="match status" value="1"/>
</dbReference>
<evidence type="ECO:0008006" key="4">
    <source>
        <dbReference type="Google" id="ProtNLM"/>
    </source>
</evidence>